<accession>A0A1G1WSL8</accession>
<feature type="transmembrane region" description="Helical" evidence="1">
    <location>
        <begin position="44"/>
        <end position="61"/>
    </location>
</feature>
<feature type="transmembrane region" description="Helical" evidence="1">
    <location>
        <begin position="98"/>
        <end position="120"/>
    </location>
</feature>
<organism evidence="2 3">
    <name type="scientific">Candidatus Woykebacteria bacterium RIFCSPHIGHO2_02_FULL_43_16b</name>
    <dbReference type="NCBI Taxonomy" id="1802601"/>
    <lineage>
        <taxon>Bacteria</taxon>
        <taxon>Candidatus Woykeibacteriota</taxon>
    </lineage>
</organism>
<name>A0A1G1WSL8_9BACT</name>
<sequence length="124" mass="13941">MSEDLVSNLFNGLYLLFNHNSVVLAYFCGLVISALISLFRPSRLAFLFTLAFGVLAFGYEYDKHLIEPLREQTLATIAPTPGTHLKAARLISLFLSELLPVFLFILGWGLLFVGIFLATWKKKD</sequence>
<evidence type="ECO:0000313" key="3">
    <source>
        <dbReference type="Proteomes" id="UP000177821"/>
    </source>
</evidence>
<proteinExistence type="predicted"/>
<evidence type="ECO:0000256" key="1">
    <source>
        <dbReference type="SAM" id="Phobius"/>
    </source>
</evidence>
<keyword evidence="1" id="KW-0472">Membrane</keyword>
<keyword evidence="1" id="KW-1133">Transmembrane helix</keyword>
<keyword evidence="1" id="KW-0812">Transmembrane</keyword>
<evidence type="ECO:0000313" key="2">
    <source>
        <dbReference type="EMBL" id="OGY30157.1"/>
    </source>
</evidence>
<comment type="caution">
    <text evidence="2">The sequence shown here is derived from an EMBL/GenBank/DDBJ whole genome shotgun (WGS) entry which is preliminary data.</text>
</comment>
<feature type="transmembrane region" description="Helical" evidence="1">
    <location>
        <begin position="20"/>
        <end position="39"/>
    </location>
</feature>
<protein>
    <submittedName>
        <fullName evidence="2">Uncharacterized protein</fullName>
    </submittedName>
</protein>
<dbReference type="EMBL" id="MHCX01000006">
    <property type="protein sequence ID" value="OGY30157.1"/>
    <property type="molecule type" value="Genomic_DNA"/>
</dbReference>
<reference evidence="2 3" key="1">
    <citation type="journal article" date="2016" name="Nat. Commun.">
        <title>Thousands of microbial genomes shed light on interconnected biogeochemical processes in an aquifer system.</title>
        <authorList>
            <person name="Anantharaman K."/>
            <person name="Brown C.T."/>
            <person name="Hug L.A."/>
            <person name="Sharon I."/>
            <person name="Castelle C.J."/>
            <person name="Probst A.J."/>
            <person name="Thomas B.C."/>
            <person name="Singh A."/>
            <person name="Wilkins M.J."/>
            <person name="Karaoz U."/>
            <person name="Brodie E.L."/>
            <person name="Williams K.H."/>
            <person name="Hubbard S.S."/>
            <person name="Banfield J.F."/>
        </authorList>
    </citation>
    <scope>NUCLEOTIDE SEQUENCE [LARGE SCALE GENOMIC DNA]</scope>
</reference>
<dbReference type="AlphaFoldDB" id="A0A1G1WSL8"/>
<gene>
    <name evidence="2" type="ORF">A3J50_02500</name>
</gene>
<dbReference type="Proteomes" id="UP000177821">
    <property type="component" value="Unassembled WGS sequence"/>
</dbReference>